<evidence type="ECO:0000256" key="2">
    <source>
        <dbReference type="ARBA" id="ARBA00022475"/>
    </source>
</evidence>
<feature type="domain" description="ABC transporter substrate-binding protein PnrA-like" evidence="6">
    <location>
        <begin position="52"/>
        <end position="248"/>
    </location>
</feature>
<dbReference type="InterPro" id="IPR050957">
    <property type="entry name" value="BMP_lipoprotein"/>
</dbReference>
<sequence length="301" mass="32221">MFGVFASPREEQFSGVIDAALRSAADDGKIEYSFIDRIGYDGEFDQVLQHICQKEDAAIVVGDGFGNEEAIRRSVANCPNKIFAFSQDGSSIDPNLLVFENRVIETAYLAGVVAGGSTKTNIVGVVGARPLSNANQMANAFIAGAKFANPNVKVNVSFNGSYFDKSLAEDATLVQIESGVDVIYALCLGIIDAIGDKQVKVIENLGMEIDDNSDPVLASVVWDIAPTIDYLINQVANGVFSSSKIKSFSLPADSGRPLTWLDTKIISPALAQMVADQLHAIQIGVLKLDFSDQEPPKVTLP</sequence>
<organism evidence="7">
    <name type="scientific">freshwater metagenome</name>
    <dbReference type="NCBI Taxonomy" id="449393"/>
    <lineage>
        <taxon>unclassified sequences</taxon>
        <taxon>metagenomes</taxon>
        <taxon>ecological metagenomes</taxon>
    </lineage>
</organism>
<dbReference type="EMBL" id="CAEZZK010000115">
    <property type="protein sequence ID" value="CAB4761070.1"/>
    <property type="molecule type" value="Genomic_DNA"/>
</dbReference>
<reference evidence="7" key="1">
    <citation type="submission" date="2020-05" db="EMBL/GenBank/DDBJ databases">
        <authorList>
            <person name="Chiriac C."/>
            <person name="Salcher M."/>
            <person name="Ghai R."/>
            <person name="Kavagutti S V."/>
        </authorList>
    </citation>
    <scope>NUCLEOTIDE SEQUENCE</scope>
</reference>
<dbReference type="Gene3D" id="3.40.50.2300">
    <property type="match status" value="2"/>
</dbReference>
<evidence type="ECO:0000256" key="1">
    <source>
        <dbReference type="ARBA" id="ARBA00004236"/>
    </source>
</evidence>
<gene>
    <name evidence="7" type="ORF">UFOPK2855_00665</name>
</gene>
<dbReference type="GO" id="GO:0005886">
    <property type="term" value="C:plasma membrane"/>
    <property type="evidence" value="ECO:0007669"/>
    <property type="project" value="UniProtKB-SubCell"/>
</dbReference>
<keyword evidence="3" id="KW-0732">Signal</keyword>
<dbReference type="InterPro" id="IPR003760">
    <property type="entry name" value="PnrA-like"/>
</dbReference>
<keyword evidence="4" id="KW-0472">Membrane</keyword>
<proteinExistence type="predicted"/>
<evidence type="ECO:0000256" key="5">
    <source>
        <dbReference type="ARBA" id="ARBA00023288"/>
    </source>
</evidence>
<keyword evidence="5" id="KW-0449">Lipoprotein</keyword>
<evidence type="ECO:0000259" key="6">
    <source>
        <dbReference type="Pfam" id="PF02608"/>
    </source>
</evidence>
<keyword evidence="2" id="KW-1003">Cell membrane</keyword>
<protein>
    <submittedName>
        <fullName evidence="7">Unannotated protein</fullName>
    </submittedName>
</protein>
<name>A0A6J6UMK8_9ZZZZ</name>
<comment type="subcellular location">
    <subcellularLocation>
        <location evidence="1">Cell membrane</location>
    </subcellularLocation>
</comment>
<dbReference type="PANTHER" id="PTHR34296">
    <property type="entry name" value="TRANSCRIPTIONAL ACTIVATOR PROTEIN MED"/>
    <property type="match status" value="1"/>
</dbReference>
<dbReference type="AlphaFoldDB" id="A0A6J6UMK8"/>
<dbReference type="PANTHER" id="PTHR34296:SF2">
    <property type="entry name" value="ABC TRANSPORTER GUANOSINE-BINDING PROTEIN NUPN"/>
    <property type="match status" value="1"/>
</dbReference>
<evidence type="ECO:0000313" key="7">
    <source>
        <dbReference type="EMBL" id="CAB4761070.1"/>
    </source>
</evidence>
<evidence type="ECO:0000256" key="3">
    <source>
        <dbReference type="ARBA" id="ARBA00022729"/>
    </source>
</evidence>
<accession>A0A6J6UMK8</accession>
<dbReference type="Pfam" id="PF02608">
    <property type="entry name" value="Bmp"/>
    <property type="match status" value="1"/>
</dbReference>
<evidence type="ECO:0000256" key="4">
    <source>
        <dbReference type="ARBA" id="ARBA00023136"/>
    </source>
</evidence>